<dbReference type="SUPFAM" id="SSF46911">
    <property type="entry name" value="Ribosomal protein S18"/>
    <property type="match status" value="1"/>
</dbReference>
<dbReference type="PRINTS" id="PR00974">
    <property type="entry name" value="RIBOSOMALS18"/>
</dbReference>
<dbReference type="GO" id="GO:0022627">
    <property type="term" value="C:cytosolic small ribosomal subunit"/>
    <property type="evidence" value="ECO:0007669"/>
    <property type="project" value="TreeGrafter"/>
</dbReference>
<dbReference type="EMBL" id="CAFBOF010000025">
    <property type="protein sequence ID" value="CAB4980842.1"/>
    <property type="molecule type" value="Genomic_DNA"/>
</dbReference>
<comment type="similarity">
    <text evidence="1">Belongs to the bacterial ribosomal protein bS18 family.</text>
</comment>
<dbReference type="EMBL" id="CAEZYK010000003">
    <property type="protein sequence ID" value="CAB4712980.1"/>
    <property type="molecule type" value="Genomic_DNA"/>
</dbReference>
<dbReference type="PANTHER" id="PTHR13479">
    <property type="entry name" value="30S RIBOSOMAL PROTEIN S18"/>
    <property type="match status" value="1"/>
</dbReference>
<dbReference type="HAMAP" id="MF_00270">
    <property type="entry name" value="Ribosomal_bS18"/>
    <property type="match status" value="1"/>
</dbReference>
<evidence type="ECO:0000313" key="6">
    <source>
        <dbReference type="EMBL" id="CAB4980842.1"/>
    </source>
</evidence>
<feature type="region of interest" description="Disordered" evidence="4">
    <location>
        <begin position="93"/>
        <end position="116"/>
    </location>
</feature>
<evidence type="ECO:0000256" key="2">
    <source>
        <dbReference type="ARBA" id="ARBA00022980"/>
    </source>
</evidence>
<dbReference type="GO" id="GO:0003735">
    <property type="term" value="F:structural constituent of ribosome"/>
    <property type="evidence" value="ECO:0007669"/>
    <property type="project" value="InterPro"/>
</dbReference>
<protein>
    <submittedName>
        <fullName evidence="7">Unannotated protein</fullName>
    </submittedName>
</protein>
<dbReference type="EMBL" id="CAFBPQ010000065">
    <property type="protein sequence ID" value="CAB5031760.1"/>
    <property type="molecule type" value="Genomic_DNA"/>
</dbReference>
<dbReference type="NCBIfam" id="TIGR00165">
    <property type="entry name" value="S18"/>
    <property type="match status" value="1"/>
</dbReference>
<evidence type="ECO:0000313" key="5">
    <source>
        <dbReference type="EMBL" id="CAB4712980.1"/>
    </source>
</evidence>
<proteinExistence type="inferred from homology"/>
<dbReference type="Pfam" id="PF01084">
    <property type="entry name" value="Ribosomal_S18"/>
    <property type="match status" value="1"/>
</dbReference>
<evidence type="ECO:0000256" key="4">
    <source>
        <dbReference type="SAM" id="MobiDB-lite"/>
    </source>
</evidence>
<evidence type="ECO:0000256" key="3">
    <source>
        <dbReference type="ARBA" id="ARBA00023274"/>
    </source>
</evidence>
<dbReference type="GO" id="GO:0070181">
    <property type="term" value="F:small ribosomal subunit rRNA binding"/>
    <property type="evidence" value="ECO:0007669"/>
    <property type="project" value="TreeGrafter"/>
</dbReference>
<keyword evidence="3" id="KW-0687">Ribonucleoprotein</keyword>
<name>A0A6J7RTQ2_9ZZZZ</name>
<sequence length="185" mass="20817">MARDRNTNSSRRKTETMDSKFKKRVSILDQESITYVDYKDINLLRRFMSERAKIRGQSVTGNSAQQQREIARAIRVAREMGLLPYAVQQITQRTKSRRPEREGTLRLPDSTPLARTDPNVDPYAAEAAAHAEAVAAEAVVEAVVEEIIEEAIIEAVIEEIAEEIVVEEIIEEMVSEAIAEEESSS</sequence>
<keyword evidence="2" id="KW-0689">Ribosomal protein</keyword>
<reference evidence="7" key="1">
    <citation type="submission" date="2020-05" db="EMBL/GenBank/DDBJ databases">
        <authorList>
            <person name="Chiriac C."/>
            <person name="Salcher M."/>
            <person name="Ghai R."/>
            <person name="Kavagutti S V."/>
        </authorList>
    </citation>
    <scope>NUCLEOTIDE SEQUENCE</scope>
</reference>
<gene>
    <name evidence="5" type="ORF">UFOPK2683_00106</name>
    <name evidence="6" type="ORF">UFOPK3897_01103</name>
    <name evidence="7" type="ORF">UFOPK4121_01451</name>
</gene>
<accession>A0A6J7RTQ2</accession>
<dbReference type="GO" id="GO:0006412">
    <property type="term" value="P:translation"/>
    <property type="evidence" value="ECO:0007669"/>
    <property type="project" value="InterPro"/>
</dbReference>
<dbReference type="AlphaFoldDB" id="A0A6J7RTQ2"/>
<evidence type="ECO:0000313" key="7">
    <source>
        <dbReference type="EMBL" id="CAB5031760.1"/>
    </source>
</evidence>
<dbReference type="InterPro" id="IPR036870">
    <property type="entry name" value="Ribosomal_bS18_sf"/>
</dbReference>
<dbReference type="InterPro" id="IPR001648">
    <property type="entry name" value="Ribosomal_bS18"/>
</dbReference>
<dbReference type="PANTHER" id="PTHR13479:SF40">
    <property type="entry name" value="SMALL RIBOSOMAL SUBUNIT PROTEIN BS18M"/>
    <property type="match status" value="1"/>
</dbReference>
<organism evidence="7">
    <name type="scientific">freshwater metagenome</name>
    <dbReference type="NCBI Taxonomy" id="449393"/>
    <lineage>
        <taxon>unclassified sequences</taxon>
        <taxon>metagenomes</taxon>
        <taxon>ecological metagenomes</taxon>
    </lineage>
</organism>
<evidence type="ECO:0000256" key="1">
    <source>
        <dbReference type="ARBA" id="ARBA00005589"/>
    </source>
</evidence>
<dbReference type="Gene3D" id="4.10.640.10">
    <property type="entry name" value="Ribosomal protein S18"/>
    <property type="match status" value="1"/>
</dbReference>